<sequence>MVTKIKTSNQTKVVKIAESEVSEEEFLKINESIYFNQEGSEVFLEKFEPVIERLKHKGYIREEPLKHWMKNGKLCKLDIINPNITIEDQPLKHVTLTMEDSFKKHVDSLLEIGATCPSTSRHRTMAMIINSGTTINPTNGREIKGKERMVFNYKSLNDNTYKDQYSLLGINTIIKRLGGAKIFSKFDLKSGFHQVAMDKESIPWTTFLVPGGFYEWLFTPFGLKEAPSVFQRKMDK</sequence>
<dbReference type="PANTHER" id="PTHR24559:SF444">
    <property type="entry name" value="REVERSE TRANSCRIPTASE DOMAIN-CONTAINING PROTEIN"/>
    <property type="match status" value="1"/>
</dbReference>
<proteinExistence type="predicted"/>
<protein>
    <submittedName>
        <fullName evidence="2">TPA: orf y</fullName>
    </submittedName>
</protein>
<comment type="caution">
    <text evidence="2">The sequence shown here is derived from an EMBL/GenBank/DDBJ whole genome shotgun (WGS) entry which is preliminary data.</text>
</comment>
<dbReference type="EMBL" id="BKCJ010002661">
    <property type="protein sequence ID" value="GEU50082.1"/>
    <property type="molecule type" value="Genomic_DNA"/>
</dbReference>
<gene>
    <name evidence="2" type="ORF">Tci_022060</name>
</gene>
<name>A0A6L2KNA9_TANCI</name>
<dbReference type="Gene3D" id="3.30.70.270">
    <property type="match status" value="1"/>
</dbReference>
<accession>A0A6L2KNA9</accession>
<dbReference type="InterPro" id="IPR043502">
    <property type="entry name" value="DNA/RNA_pol_sf"/>
</dbReference>
<dbReference type="Pfam" id="PF00078">
    <property type="entry name" value="RVT_1"/>
    <property type="match status" value="1"/>
</dbReference>
<dbReference type="SUPFAM" id="SSF56672">
    <property type="entry name" value="DNA/RNA polymerases"/>
    <property type="match status" value="1"/>
</dbReference>
<dbReference type="PANTHER" id="PTHR24559">
    <property type="entry name" value="TRANSPOSON TY3-I GAG-POL POLYPROTEIN"/>
    <property type="match status" value="1"/>
</dbReference>
<evidence type="ECO:0000313" key="2">
    <source>
        <dbReference type="EMBL" id="GEU50082.1"/>
    </source>
</evidence>
<feature type="domain" description="Reverse transcriptase" evidence="1">
    <location>
        <begin position="144"/>
        <end position="236"/>
    </location>
</feature>
<dbReference type="InterPro" id="IPR043128">
    <property type="entry name" value="Rev_trsase/Diguanyl_cyclase"/>
</dbReference>
<evidence type="ECO:0000259" key="1">
    <source>
        <dbReference type="Pfam" id="PF00078"/>
    </source>
</evidence>
<dbReference type="CDD" id="cd01647">
    <property type="entry name" value="RT_LTR"/>
    <property type="match status" value="1"/>
</dbReference>
<dbReference type="InterPro" id="IPR053134">
    <property type="entry name" value="RNA-dir_DNA_polymerase"/>
</dbReference>
<reference evidence="2" key="1">
    <citation type="journal article" date="2019" name="Sci. Rep.">
        <title>Draft genome of Tanacetum cinerariifolium, the natural source of mosquito coil.</title>
        <authorList>
            <person name="Yamashiro T."/>
            <person name="Shiraishi A."/>
            <person name="Satake H."/>
            <person name="Nakayama K."/>
        </authorList>
    </citation>
    <scope>NUCLEOTIDE SEQUENCE</scope>
</reference>
<dbReference type="Gene3D" id="3.10.10.10">
    <property type="entry name" value="HIV Type 1 Reverse Transcriptase, subunit A, domain 1"/>
    <property type="match status" value="1"/>
</dbReference>
<dbReference type="InterPro" id="IPR000477">
    <property type="entry name" value="RT_dom"/>
</dbReference>
<organism evidence="2">
    <name type="scientific">Tanacetum cinerariifolium</name>
    <name type="common">Dalmatian daisy</name>
    <name type="synonym">Chrysanthemum cinerariifolium</name>
    <dbReference type="NCBI Taxonomy" id="118510"/>
    <lineage>
        <taxon>Eukaryota</taxon>
        <taxon>Viridiplantae</taxon>
        <taxon>Streptophyta</taxon>
        <taxon>Embryophyta</taxon>
        <taxon>Tracheophyta</taxon>
        <taxon>Spermatophyta</taxon>
        <taxon>Magnoliopsida</taxon>
        <taxon>eudicotyledons</taxon>
        <taxon>Gunneridae</taxon>
        <taxon>Pentapetalae</taxon>
        <taxon>asterids</taxon>
        <taxon>campanulids</taxon>
        <taxon>Asterales</taxon>
        <taxon>Asteraceae</taxon>
        <taxon>Asteroideae</taxon>
        <taxon>Anthemideae</taxon>
        <taxon>Anthemidinae</taxon>
        <taxon>Tanacetum</taxon>
    </lineage>
</organism>
<dbReference type="AlphaFoldDB" id="A0A6L2KNA9"/>